<comment type="function">
    <text evidence="12">Catalyzes the attachment of serine to tRNA(Ser). Is also able to aminoacylate tRNA(Sec) with serine, to form the misacylated tRNA L-seryl-tRNA(Sec), which will be further converted into selenocysteinyl-tRNA(Sec).</text>
</comment>
<keyword evidence="15" id="KW-0175">Coiled coil</keyword>
<feature type="binding site" evidence="12 13">
    <location>
        <position position="291"/>
    </location>
    <ligand>
        <name>L-serine</name>
        <dbReference type="ChEBI" id="CHEBI:33384"/>
    </ligand>
</feature>
<dbReference type="GO" id="GO:0006434">
    <property type="term" value="P:seryl-tRNA aminoacylation"/>
    <property type="evidence" value="ECO:0007669"/>
    <property type="project" value="UniProtKB-UniRule"/>
</dbReference>
<evidence type="ECO:0000256" key="7">
    <source>
        <dbReference type="ARBA" id="ARBA00022840"/>
    </source>
</evidence>
<comment type="caution">
    <text evidence="17">The sequence shown here is derived from an EMBL/GenBank/DDBJ whole genome shotgun (WGS) entry which is preliminary data.</text>
</comment>
<dbReference type="PANTHER" id="PTHR43697">
    <property type="entry name" value="SERYL-TRNA SYNTHETASE"/>
    <property type="match status" value="1"/>
</dbReference>
<evidence type="ECO:0000256" key="6">
    <source>
        <dbReference type="ARBA" id="ARBA00022741"/>
    </source>
</evidence>
<keyword evidence="9 12" id="KW-0030">Aminoacyl-tRNA synthetase</keyword>
<feature type="binding site" evidence="13">
    <location>
        <position position="387"/>
    </location>
    <ligand>
        <name>L-serine</name>
        <dbReference type="ChEBI" id="CHEBI:33384"/>
    </ligand>
</feature>
<dbReference type="InterPro" id="IPR015866">
    <property type="entry name" value="Ser-tRNA-synth_1_N"/>
</dbReference>
<dbReference type="PIRSF" id="PIRSF001529">
    <property type="entry name" value="Ser-tRNA-synth_IIa"/>
    <property type="match status" value="1"/>
</dbReference>
<comment type="domain">
    <text evidence="12">Consists of two distinct domains, a catalytic core and a N-terminal extension that is involved in tRNA binding.</text>
</comment>
<comment type="catalytic activity">
    <reaction evidence="10 12">
        <text>tRNA(Sec) + L-serine + ATP = L-seryl-tRNA(Sec) + AMP + diphosphate + H(+)</text>
        <dbReference type="Rhea" id="RHEA:42580"/>
        <dbReference type="Rhea" id="RHEA-COMP:9742"/>
        <dbReference type="Rhea" id="RHEA-COMP:10128"/>
        <dbReference type="ChEBI" id="CHEBI:15378"/>
        <dbReference type="ChEBI" id="CHEBI:30616"/>
        <dbReference type="ChEBI" id="CHEBI:33019"/>
        <dbReference type="ChEBI" id="CHEBI:33384"/>
        <dbReference type="ChEBI" id="CHEBI:78442"/>
        <dbReference type="ChEBI" id="CHEBI:78533"/>
        <dbReference type="ChEBI" id="CHEBI:456215"/>
        <dbReference type="EC" id="6.1.1.11"/>
    </reaction>
</comment>
<reference evidence="17 18" key="1">
    <citation type="submission" date="2018-04" db="EMBL/GenBank/DDBJ databases">
        <title>Novel Campyloabacter and Helicobacter Species and Strains.</title>
        <authorList>
            <person name="Mannion A.J."/>
            <person name="Shen Z."/>
            <person name="Fox J.G."/>
        </authorList>
    </citation>
    <scope>NUCLEOTIDE SEQUENCE [LARGE SCALE GENOMIC DNA]</scope>
    <source>
        <strain evidence="17 18">MIT 98-6070</strain>
    </source>
</reference>
<evidence type="ECO:0000256" key="9">
    <source>
        <dbReference type="ARBA" id="ARBA00023146"/>
    </source>
</evidence>
<dbReference type="SUPFAM" id="SSF55681">
    <property type="entry name" value="Class II aaRS and biotin synthetases"/>
    <property type="match status" value="1"/>
</dbReference>
<accession>A0A3D8I913</accession>
<comment type="catalytic activity">
    <reaction evidence="11 12">
        <text>tRNA(Ser) + L-serine + ATP = L-seryl-tRNA(Ser) + AMP + diphosphate + H(+)</text>
        <dbReference type="Rhea" id="RHEA:12292"/>
        <dbReference type="Rhea" id="RHEA-COMP:9669"/>
        <dbReference type="Rhea" id="RHEA-COMP:9703"/>
        <dbReference type="ChEBI" id="CHEBI:15378"/>
        <dbReference type="ChEBI" id="CHEBI:30616"/>
        <dbReference type="ChEBI" id="CHEBI:33019"/>
        <dbReference type="ChEBI" id="CHEBI:33384"/>
        <dbReference type="ChEBI" id="CHEBI:78442"/>
        <dbReference type="ChEBI" id="CHEBI:78533"/>
        <dbReference type="ChEBI" id="CHEBI:456215"/>
        <dbReference type="EC" id="6.1.1.11"/>
    </reaction>
</comment>
<organism evidence="17 18">
    <name type="scientific">Helicobacter marmotae</name>
    <dbReference type="NCBI Taxonomy" id="152490"/>
    <lineage>
        <taxon>Bacteria</taxon>
        <taxon>Pseudomonadati</taxon>
        <taxon>Campylobacterota</taxon>
        <taxon>Epsilonproteobacteria</taxon>
        <taxon>Campylobacterales</taxon>
        <taxon>Helicobacteraceae</taxon>
        <taxon>Helicobacter</taxon>
    </lineage>
</organism>
<evidence type="ECO:0000259" key="16">
    <source>
        <dbReference type="PROSITE" id="PS50862"/>
    </source>
</evidence>
<keyword evidence="18" id="KW-1185">Reference proteome</keyword>
<dbReference type="HAMAP" id="MF_00176">
    <property type="entry name" value="Ser_tRNA_synth_type1"/>
    <property type="match status" value="1"/>
</dbReference>
<feature type="binding site" evidence="12">
    <location>
        <begin position="237"/>
        <end position="239"/>
    </location>
    <ligand>
        <name>L-serine</name>
        <dbReference type="ChEBI" id="CHEBI:33384"/>
    </ligand>
</feature>
<dbReference type="GO" id="GO:0004828">
    <property type="term" value="F:serine-tRNA ligase activity"/>
    <property type="evidence" value="ECO:0007669"/>
    <property type="project" value="UniProtKB-UniRule"/>
</dbReference>
<feature type="binding site" evidence="12">
    <location>
        <position position="389"/>
    </location>
    <ligand>
        <name>L-serine</name>
        <dbReference type="ChEBI" id="CHEBI:33384"/>
    </ligand>
</feature>
<dbReference type="InterPro" id="IPR045864">
    <property type="entry name" value="aa-tRNA-synth_II/BPL/LPL"/>
</dbReference>
<dbReference type="Pfam" id="PF00587">
    <property type="entry name" value="tRNA-synt_2b"/>
    <property type="match status" value="1"/>
</dbReference>
<dbReference type="GO" id="GO:0005737">
    <property type="term" value="C:cytoplasm"/>
    <property type="evidence" value="ECO:0007669"/>
    <property type="project" value="UniProtKB-SubCell"/>
</dbReference>
<name>A0A3D8I913_9HELI</name>
<keyword evidence="4 12" id="KW-0963">Cytoplasm</keyword>
<evidence type="ECO:0000256" key="4">
    <source>
        <dbReference type="ARBA" id="ARBA00022490"/>
    </source>
</evidence>
<dbReference type="OrthoDB" id="9804647at2"/>
<dbReference type="RefSeq" id="WP_104699231.1">
    <property type="nucleotide sequence ID" value="NZ_FZPP01000003.1"/>
</dbReference>
<evidence type="ECO:0000256" key="3">
    <source>
        <dbReference type="ARBA" id="ARBA00010728"/>
    </source>
</evidence>
<dbReference type="PROSITE" id="PS50862">
    <property type="entry name" value="AA_TRNA_LIGASE_II"/>
    <property type="match status" value="1"/>
</dbReference>
<comment type="subunit">
    <text evidence="12">Homodimer. The tRNA molecule binds across the dimer.</text>
</comment>
<evidence type="ECO:0000256" key="10">
    <source>
        <dbReference type="ARBA" id="ARBA00047929"/>
    </source>
</evidence>
<dbReference type="GO" id="GO:0016260">
    <property type="term" value="P:selenocysteine biosynthetic process"/>
    <property type="evidence" value="ECO:0007669"/>
    <property type="project" value="UniProtKB-UniRule"/>
</dbReference>
<feature type="binding site" evidence="13">
    <location>
        <position position="268"/>
    </location>
    <ligand>
        <name>L-serine</name>
        <dbReference type="ChEBI" id="CHEBI:33384"/>
    </ligand>
</feature>
<dbReference type="Proteomes" id="UP000256599">
    <property type="component" value="Unassembled WGS sequence"/>
</dbReference>
<feature type="domain" description="Aminoacyl-transfer RNA synthetases class-II family profile" evidence="16">
    <location>
        <begin position="173"/>
        <end position="414"/>
    </location>
</feature>
<keyword evidence="8 12" id="KW-0648">Protein biosynthesis</keyword>
<dbReference type="GO" id="GO:0005524">
    <property type="term" value="F:ATP binding"/>
    <property type="evidence" value="ECO:0007669"/>
    <property type="project" value="UniProtKB-UniRule"/>
</dbReference>
<dbReference type="InterPro" id="IPR002317">
    <property type="entry name" value="Ser-tRNA-ligase_type_1"/>
</dbReference>
<dbReference type="InterPro" id="IPR033729">
    <property type="entry name" value="SerRS_core"/>
</dbReference>
<dbReference type="InterPro" id="IPR042103">
    <property type="entry name" value="SerRS_1_N_sf"/>
</dbReference>
<evidence type="ECO:0000256" key="2">
    <source>
        <dbReference type="ARBA" id="ARBA00005045"/>
    </source>
</evidence>
<comment type="similarity">
    <text evidence="3 12">Belongs to the class-II aminoacyl-tRNA synthetase family. Type-1 seryl-tRNA synthetase subfamily.</text>
</comment>
<evidence type="ECO:0000256" key="1">
    <source>
        <dbReference type="ARBA" id="ARBA00004496"/>
    </source>
</evidence>
<proteinExistence type="inferred from homology"/>
<comment type="pathway">
    <text evidence="2 12">Aminoacyl-tRNA biosynthesis; selenocysteinyl-tRNA(Sec) biosynthesis; L-seryl-tRNA(Sec) from L-serine and tRNA(Sec): step 1/1.</text>
</comment>
<dbReference type="AlphaFoldDB" id="A0A3D8I913"/>
<evidence type="ECO:0000256" key="12">
    <source>
        <dbReference type="HAMAP-Rule" id="MF_00176"/>
    </source>
</evidence>
<evidence type="ECO:0000256" key="13">
    <source>
        <dbReference type="PIRSR" id="PIRSR001529-1"/>
    </source>
</evidence>
<feature type="binding site" evidence="12 14">
    <location>
        <begin position="268"/>
        <end position="270"/>
    </location>
    <ligand>
        <name>ATP</name>
        <dbReference type="ChEBI" id="CHEBI:30616"/>
    </ligand>
</feature>
<dbReference type="InterPro" id="IPR002314">
    <property type="entry name" value="aa-tRNA-synt_IIb"/>
</dbReference>
<evidence type="ECO:0000256" key="15">
    <source>
        <dbReference type="SAM" id="Coils"/>
    </source>
</evidence>
<dbReference type="InterPro" id="IPR006195">
    <property type="entry name" value="aa-tRNA-synth_II"/>
</dbReference>
<protein>
    <recommendedName>
        <fullName evidence="12">Serine--tRNA ligase</fullName>
        <ecNumber evidence="12">6.1.1.11</ecNumber>
    </recommendedName>
    <alternativeName>
        <fullName evidence="12">Seryl-tRNA synthetase</fullName>
        <shortName evidence="12">SerRS</shortName>
    </alternativeName>
    <alternativeName>
        <fullName evidence="12">Seryl-tRNA(Ser/Sec) synthetase</fullName>
    </alternativeName>
</protein>
<keyword evidence="7 12" id="KW-0067">ATP-binding</keyword>
<dbReference type="EMBL" id="NXLR01000001">
    <property type="protein sequence ID" value="RDU61031.1"/>
    <property type="molecule type" value="Genomic_DNA"/>
</dbReference>
<feature type="binding site" evidence="13">
    <location>
        <position position="237"/>
    </location>
    <ligand>
        <name>L-serine</name>
        <dbReference type="ChEBI" id="CHEBI:33384"/>
    </ligand>
</feature>
<dbReference type="SUPFAM" id="SSF46589">
    <property type="entry name" value="tRNA-binding arm"/>
    <property type="match status" value="1"/>
</dbReference>
<dbReference type="CDD" id="cd00770">
    <property type="entry name" value="SerRS_core"/>
    <property type="match status" value="1"/>
</dbReference>
<dbReference type="PANTHER" id="PTHR43697:SF1">
    <property type="entry name" value="SERINE--TRNA LIGASE"/>
    <property type="match status" value="1"/>
</dbReference>
<dbReference type="Gene3D" id="1.10.287.40">
    <property type="entry name" value="Serine-tRNA synthetase, tRNA binding domain"/>
    <property type="match status" value="1"/>
</dbReference>
<evidence type="ECO:0000313" key="17">
    <source>
        <dbReference type="EMBL" id="RDU61031.1"/>
    </source>
</evidence>
<keyword evidence="5 12" id="KW-0436">Ligase</keyword>
<gene>
    <name evidence="12" type="primary">serS</name>
    <name evidence="17" type="ORF">CQA63_00555</name>
</gene>
<dbReference type="Pfam" id="PF02403">
    <property type="entry name" value="Seryl_tRNA_N"/>
    <property type="match status" value="1"/>
</dbReference>
<feature type="coiled-coil region" evidence="15">
    <location>
        <begin position="63"/>
        <end position="97"/>
    </location>
</feature>
<evidence type="ECO:0000313" key="18">
    <source>
        <dbReference type="Proteomes" id="UP000256599"/>
    </source>
</evidence>
<evidence type="ECO:0000256" key="5">
    <source>
        <dbReference type="ARBA" id="ARBA00022598"/>
    </source>
</evidence>
<dbReference type="Gene3D" id="3.30.930.10">
    <property type="entry name" value="Bira Bifunctional Protein, Domain 2"/>
    <property type="match status" value="1"/>
</dbReference>
<evidence type="ECO:0000256" key="11">
    <source>
        <dbReference type="ARBA" id="ARBA00048823"/>
    </source>
</evidence>
<evidence type="ECO:0000256" key="14">
    <source>
        <dbReference type="PIRSR" id="PIRSR001529-2"/>
    </source>
</evidence>
<evidence type="ECO:0000256" key="8">
    <source>
        <dbReference type="ARBA" id="ARBA00022917"/>
    </source>
</evidence>
<dbReference type="NCBIfam" id="TIGR00414">
    <property type="entry name" value="serS"/>
    <property type="match status" value="1"/>
</dbReference>
<dbReference type="EC" id="6.1.1.11" evidence="12"/>
<feature type="binding site" evidence="12 14">
    <location>
        <begin position="355"/>
        <end position="358"/>
    </location>
    <ligand>
        <name>ATP</name>
        <dbReference type="ChEBI" id="CHEBI:30616"/>
    </ligand>
</feature>
<comment type="subcellular location">
    <subcellularLocation>
        <location evidence="1 12">Cytoplasm</location>
    </subcellularLocation>
</comment>
<dbReference type="PRINTS" id="PR00981">
    <property type="entry name" value="TRNASYNTHSER"/>
</dbReference>
<dbReference type="UniPathway" id="UPA00906">
    <property type="reaction ID" value="UER00895"/>
</dbReference>
<comment type="caution">
    <text evidence="12">Lacks conserved residue(s) required for the propagation of feature annotation.</text>
</comment>
<sequence>MIDIKVLINDFEEVSKQLSIKKVSKKETLNELKSIALKYKSLKQSIENLQAFQNKTSKLFAVYKEEQKDINELKLALDENKAVLSKAQHSLHELEDQLKSFLHSVPNLPDSNTPIGDDERDNVELKRILTPREFDFTPKEHWELASANGWIDFEAGVKLAKSRFSVLRGMGARLNRALINFMLDYNQNAGFEYVVTPVIVNARALFGTGQLPKFEHDMFKVDSAFDDEEHELYLISTSEITLTNLYQDMIIPGEELPIMLTTHTPCFRKEAGSAGRDTRGMIRQHQFDKVELVAITHPRQSQQMQEKMLQTASGILTELKLPHRFMQLCGGDLGFSASNTIDIEVWLPGQNCYREISSISNTRDFQARRAKIRYKENGRNALVHTLNGSSLAVGRTLIAIMENYQQDNGEIEIPEVLHKYL</sequence>
<dbReference type="InterPro" id="IPR010978">
    <property type="entry name" value="tRNA-bd_arm"/>
</dbReference>
<keyword evidence="6 12" id="KW-0547">Nucleotide-binding</keyword>